<reference evidence="1" key="2">
    <citation type="submission" date="2024-07" db="EMBL/GenBank/DDBJ databases">
        <title>Streptomyces haneummycinica sp. nov., a new antibiotic-producing actinobacterium isolated from marine sediment.</title>
        <authorList>
            <person name="Uemura M."/>
            <person name="Hamada M."/>
            <person name="Hirano S."/>
            <person name="Kobayashi K."/>
            <person name="Ohshiro T."/>
            <person name="Kobayashi T."/>
            <person name="Terahara T."/>
        </authorList>
    </citation>
    <scope>NUCLEOTIDE SEQUENCE</scope>
    <source>
        <strain evidence="1">KM77-8</strain>
    </source>
</reference>
<protein>
    <submittedName>
        <fullName evidence="1">Uncharacterized protein</fullName>
    </submittedName>
</protein>
<evidence type="ECO:0000313" key="1">
    <source>
        <dbReference type="EMBL" id="BFO18587.1"/>
    </source>
</evidence>
<reference evidence="1" key="1">
    <citation type="submission" date="2024-06" db="EMBL/GenBank/DDBJ databases">
        <authorList>
            <consortium name="consrtm"/>
            <person name="Uemura M."/>
            <person name="Terahara T."/>
        </authorList>
    </citation>
    <scope>NUCLEOTIDE SEQUENCE</scope>
    <source>
        <strain evidence="1">KM77-8</strain>
    </source>
</reference>
<dbReference type="EMBL" id="AP035768">
    <property type="protein sequence ID" value="BFO18587.1"/>
    <property type="molecule type" value="Genomic_DNA"/>
</dbReference>
<accession>A0AAT9HMB6</accession>
<gene>
    <name evidence="1" type="ORF">SHKM778_49750</name>
</gene>
<proteinExistence type="predicted"/>
<name>A0AAT9HMB6_9ACTN</name>
<sequence>MEEVLRDIARKGKPRPWVVFAEYGSVRASSGENPVSAVITPNCAGPRTPTPMAASSGSCGTVCRI</sequence>
<dbReference type="AlphaFoldDB" id="A0AAT9HMB6"/>
<organism evidence="1">
    <name type="scientific">Streptomyces haneummycinicus</name>
    <dbReference type="NCBI Taxonomy" id="3074435"/>
    <lineage>
        <taxon>Bacteria</taxon>
        <taxon>Bacillati</taxon>
        <taxon>Actinomycetota</taxon>
        <taxon>Actinomycetes</taxon>
        <taxon>Kitasatosporales</taxon>
        <taxon>Streptomycetaceae</taxon>
        <taxon>Streptomyces</taxon>
    </lineage>
</organism>